<comment type="similarity">
    <text evidence="2">Belongs to the bacterial histone-like protein family.</text>
</comment>
<reference evidence="3 4" key="1">
    <citation type="journal article" date="2009" name="Science">
        <title>Green evolution and dynamic adaptations revealed by genomes of the marine picoeukaryotes Micromonas.</title>
        <authorList>
            <person name="Worden A.Z."/>
            <person name="Lee J.H."/>
            <person name="Mock T."/>
            <person name="Rouze P."/>
            <person name="Simmons M.P."/>
            <person name="Aerts A.L."/>
            <person name="Allen A.E."/>
            <person name="Cuvelier M.L."/>
            <person name="Derelle E."/>
            <person name="Everett M.V."/>
            <person name="Foulon E."/>
            <person name="Grimwood J."/>
            <person name="Gundlach H."/>
            <person name="Henrissat B."/>
            <person name="Napoli C."/>
            <person name="McDonald S.M."/>
            <person name="Parker M.S."/>
            <person name="Rombauts S."/>
            <person name="Salamov A."/>
            <person name="Von Dassow P."/>
            <person name="Badger J.H."/>
            <person name="Coutinho P.M."/>
            <person name="Demir E."/>
            <person name="Dubchak I."/>
            <person name="Gentemann C."/>
            <person name="Eikrem W."/>
            <person name="Gready J.E."/>
            <person name="John U."/>
            <person name="Lanier W."/>
            <person name="Lindquist E.A."/>
            <person name="Lucas S."/>
            <person name="Mayer K.F."/>
            <person name="Moreau H."/>
            <person name="Not F."/>
            <person name="Otillar R."/>
            <person name="Panaud O."/>
            <person name="Pangilinan J."/>
            <person name="Paulsen I."/>
            <person name="Piegu B."/>
            <person name="Poliakov A."/>
            <person name="Robbens S."/>
            <person name="Schmutz J."/>
            <person name="Toulza E."/>
            <person name="Wyss T."/>
            <person name="Zelensky A."/>
            <person name="Zhou K."/>
            <person name="Armbrust E.V."/>
            <person name="Bhattacharya D."/>
            <person name="Goodenough U.W."/>
            <person name="Van de Peer Y."/>
            <person name="Grigoriev I.V."/>
        </authorList>
    </citation>
    <scope>NUCLEOTIDE SEQUENCE [LARGE SCALE GENOMIC DNA]</scope>
    <source>
        <strain evidence="4">RCC299 / NOUM17</strain>
    </source>
</reference>
<evidence type="ECO:0000256" key="1">
    <source>
        <dbReference type="ARBA" id="ARBA00023125"/>
    </source>
</evidence>
<evidence type="ECO:0000256" key="2">
    <source>
        <dbReference type="RuleBase" id="RU003939"/>
    </source>
</evidence>
<keyword evidence="4" id="KW-1185">Reference proteome</keyword>
<dbReference type="PANTHER" id="PTHR33175">
    <property type="entry name" value="DNA-BINDING PROTEIN HU"/>
    <property type="match status" value="1"/>
</dbReference>
<dbReference type="OrthoDB" id="10261135at2759"/>
<dbReference type="GeneID" id="8244840"/>
<dbReference type="eggNOG" id="ENOG502S94R">
    <property type="taxonomic scope" value="Eukaryota"/>
</dbReference>
<dbReference type="Proteomes" id="UP000002009">
    <property type="component" value="Chromosome 7"/>
</dbReference>
<dbReference type="KEGG" id="mis:MICPUN_59967"/>
<dbReference type="PRINTS" id="PR01727">
    <property type="entry name" value="DNABINDINGHU"/>
</dbReference>
<dbReference type="SUPFAM" id="SSF47729">
    <property type="entry name" value="IHF-like DNA-binding proteins"/>
    <property type="match status" value="1"/>
</dbReference>
<evidence type="ECO:0000313" key="3">
    <source>
        <dbReference type="EMBL" id="ACO65153.1"/>
    </source>
</evidence>
<dbReference type="SMART" id="SM00411">
    <property type="entry name" value="BHL"/>
    <property type="match status" value="1"/>
</dbReference>
<dbReference type="OMA" id="SMAPKFK"/>
<evidence type="ECO:0000313" key="4">
    <source>
        <dbReference type="Proteomes" id="UP000002009"/>
    </source>
</evidence>
<dbReference type="STRING" id="296587.C1EA69"/>
<dbReference type="GO" id="GO:0030527">
    <property type="term" value="F:structural constituent of chromatin"/>
    <property type="evidence" value="ECO:0007669"/>
    <property type="project" value="InterPro"/>
</dbReference>
<sequence length="118" mass="12240">MFAQLRNALARNASVFQTARNASSGANGKAWAVDLMASEAGISKKQAEIALKSLLAGIEGAVVAGERVTFQGFGSFESVARAARTGVNPQNPTQKIKIPASMAPKFKAGSAFKSAVNK</sequence>
<dbReference type="InterPro" id="IPR010992">
    <property type="entry name" value="IHF-like_DNA-bd_dom_sf"/>
</dbReference>
<keyword evidence="1" id="KW-0238">DNA-binding</keyword>
<dbReference type="PANTHER" id="PTHR33175:SF3">
    <property type="entry name" value="DNA-BINDING PROTEIN HU-BETA"/>
    <property type="match status" value="1"/>
</dbReference>
<dbReference type="RefSeq" id="XP_002503895.1">
    <property type="nucleotide sequence ID" value="XM_002503849.1"/>
</dbReference>
<dbReference type="Gene3D" id="4.10.520.10">
    <property type="entry name" value="IHF-like DNA-binding proteins"/>
    <property type="match status" value="1"/>
</dbReference>
<accession>C1EA69</accession>
<dbReference type="AlphaFoldDB" id="C1EA69"/>
<dbReference type="Pfam" id="PF00216">
    <property type="entry name" value="Bac_DNA_binding"/>
    <property type="match status" value="1"/>
</dbReference>
<dbReference type="InParanoid" id="C1EA69"/>
<dbReference type="GO" id="GO:0003677">
    <property type="term" value="F:DNA binding"/>
    <property type="evidence" value="ECO:0007669"/>
    <property type="project" value="UniProtKB-KW"/>
</dbReference>
<dbReference type="InterPro" id="IPR000119">
    <property type="entry name" value="Hist_DNA-bd"/>
</dbReference>
<organism evidence="3 4">
    <name type="scientific">Micromonas commoda (strain RCC299 / NOUM17 / CCMP2709)</name>
    <name type="common">Picoplanktonic green alga</name>
    <dbReference type="NCBI Taxonomy" id="296587"/>
    <lineage>
        <taxon>Eukaryota</taxon>
        <taxon>Viridiplantae</taxon>
        <taxon>Chlorophyta</taxon>
        <taxon>Mamiellophyceae</taxon>
        <taxon>Mamiellales</taxon>
        <taxon>Mamiellaceae</taxon>
        <taxon>Micromonas</taxon>
    </lineage>
</organism>
<dbReference type="InterPro" id="IPR020816">
    <property type="entry name" value="Histone-like_DNA-bd_CS"/>
</dbReference>
<evidence type="ECO:0008006" key="5">
    <source>
        <dbReference type="Google" id="ProtNLM"/>
    </source>
</evidence>
<protein>
    <recommendedName>
        <fullName evidence="5">DNA-binding protein</fullName>
    </recommendedName>
</protein>
<name>C1EA69_MICCC</name>
<proteinExistence type="inferred from homology"/>
<dbReference type="EMBL" id="CP001328">
    <property type="protein sequence ID" value="ACO65153.1"/>
    <property type="molecule type" value="Genomic_DNA"/>
</dbReference>
<dbReference type="PROSITE" id="PS00045">
    <property type="entry name" value="HISTONE_LIKE"/>
    <property type="match status" value="1"/>
</dbReference>
<gene>
    <name evidence="3" type="ORF">MICPUN_59967</name>
</gene>
<dbReference type="CDD" id="cd13831">
    <property type="entry name" value="HU"/>
    <property type="match status" value="1"/>
</dbReference>